<dbReference type="PROSITE" id="PS51005">
    <property type="entry name" value="NAC"/>
    <property type="match status" value="1"/>
</dbReference>
<comment type="caution">
    <text evidence="7">The sequence shown here is derived from an EMBL/GenBank/DDBJ whole genome shotgun (WGS) entry which is preliminary data.</text>
</comment>
<keyword evidence="8" id="KW-1185">Reference proteome</keyword>
<dbReference type="InterPro" id="IPR036093">
    <property type="entry name" value="NAC_dom_sf"/>
</dbReference>
<dbReference type="Pfam" id="PF02365">
    <property type="entry name" value="NAM"/>
    <property type="match status" value="1"/>
</dbReference>
<accession>A0AA88QZ91</accession>
<dbReference type="GO" id="GO:0003677">
    <property type="term" value="F:DNA binding"/>
    <property type="evidence" value="ECO:0007669"/>
    <property type="project" value="UniProtKB-KW"/>
</dbReference>
<evidence type="ECO:0000256" key="2">
    <source>
        <dbReference type="ARBA" id="ARBA00023125"/>
    </source>
</evidence>
<evidence type="ECO:0000313" key="7">
    <source>
        <dbReference type="EMBL" id="KAK2967810.1"/>
    </source>
</evidence>
<keyword evidence="3" id="KW-0804">Transcription</keyword>
<dbReference type="GO" id="GO:0006355">
    <property type="term" value="P:regulation of DNA-templated transcription"/>
    <property type="evidence" value="ECO:0007669"/>
    <property type="project" value="InterPro"/>
</dbReference>
<organism evidence="7 8">
    <name type="scientific">Escallonia rubra</name>
    <dbReference type="NCBI Taxonomy" id="112253"/>
    <lineage>
        <taxon>Eukaryota</taxon>
        <taxon>Viridiplantae</taxon>
        <taxon>Streptophyta</taxon>
        <taxon>Embryophyta</taxon>
        <taxon>Tracheophyta</taxon>
        <taxon>Spermatophyta</taxon>
        <taxon>Magnoliopsida</taxon>
        <taxon>eudicotyledons</taxon>
        <taxon>Gunneridae</taxon>
        <taxon>Pentapetalae</taxon>
        <taxon>asterids</taxon>
        <taxon>campanulids</taxon>
        <taxon>Escalloniales</taxon>
        <taxon>Escalloniaceae</taxon>
        <taxon>Escallonia</taxon>
    </lineage>
</organism>
<protein>
    <recommendedName>
        <fullName evidence="6">NAC domain-containing protein</fullName>
    </recommendedName>
</protein>
<evidence type="ECO:0000256" key="3">
    <source>
        <dbReference type="ARBA" id="ARBA00023163"/>
    </source>
</evidence>
<gene>
    <name evidence="7" type="ORF">RJ640_027704</name>
</gene>
<evidence type="ECO:0000256" key="1">
    <source>
        <dbReference type="ARBA" id="ARBA00023015"/>
    </source>
</evidence>
<dbReference type="Proteomes" id="UP001187471">
    <property type="component" value="Unassembled WGS sequence"/>
</dbReference>
<dbReference type="PANTHER" id="PTHR31719">
    <property type="entry name" value="NAC TRANSCRIPTION FACTOR 56"/>
    <property type="match status" value="1"/>
</dbReference>
<evidence type="ECO:0000256" key="4">
    <source>
        <dbReference type="ARBA" id="ARBA00023242"/>
    </source>
</evidence>
<keyword evidence="4" id="KW-0539">Nucleus</keyword>
<sequence>MSSQLSQSETPTMEGDQQQSQPQPTASVPPYDENPQQHEQPLSIIPRPPSGFDDYATSDEYLDSFPPGYRFCPFDEELVVHYLKKKVLNEVLPHNKIREVNLYHHNPEQLTEKYQGLGEKEWYFFTPRDRKYRNGTRPNRAAGNGYWKATGADKSVKSKGVLVGFRKALVFYQGKPPKGDKTSWIMHEYRVNEPPRARRSGGGNDMRLDDWVLCRIYKKADKGGNKPRPRGQEQEEDFEPDRLSAGESSPVVTNDNFPAQMNCDYVFHPGDSAGLLNNRFDDYHQQPLPVGFPEVPPQLDPNAACFNSGMRPLPFRPSPVSSDSMFRPNYLKEDPWSFKQDPWSFKQRGLQQDLWGTPNIDNFDFTSQIDFSNMSFPDPYSNLDILPSNPPPENLPIQCRDQIDRCK</sequence>
<evidence type="ECO:0000259" key="6">
    <source>
        <dbReference type="PROSITE" id="PS51005"/>
    </source>
</evidence>
<dbReference type="Gene3D" id="2.170.150.80">
    <property type="entry name" value="NAC domain"/>
    <property type="match status" value="1"/>
</dbReference>
<dbReference type="InterPro" id="IPR003441">
    <property type="entry name" value="NAC-dom"/>
</dbReference>
<dbReference type="EMBL" id="JAVXUO010002982">
    <property type="protein sequence ID" value="KAK2967810.1"/>
    <property type="molecule type" value="Genomic_DNA"/>
</dbReference>
<reference evidence="7" key="1">
    <citation type="submission" date="2022-12" db="EMBL/GenBank/DDBJ databases">
        <title>Draft genome assemblies for two species of Escallonia (Escalloniales).</title>
        <authorList>
            <person name="Chanderbali A."/>
            <person name="Dervinis C."/>
            <person name="Anghel I."/>
            <person name="Soltis D."/>
            <person name="Soltis P."/>
            <person name="Zapata F."/>
        </authorList>
    </citation>
    <scope>NUCLEOTIDE SEQUENCE</scope>
    <source>
        <strain evidence="7">UCBG92.1500</strain>
        <tissue evidence="7">Leaf</tissue>
    </source>
</reference>
<feature type="domain" description="NAC" evidence="6">
    <location>
        <begin position="65"/>
        <end position="219"/>
    </location>
</feature>
<keyword evidence="2" id="KW-0238">DNA-binding</keyword>
<proteinExistence type="predicted"/>
<feature type="region of interest" description="Disordered" evidence="5">
    <location>
        <begin position="1"/>
        <end position="59"/>
    </location>
</feature>
<evidence type="ECO:0000256" key="5">
    <source>
        <dbReference type="SAM" id="MobiDB-lite"/>
    </source>
</evidence>
<name>A0AA88QZ91_9ASTE</name>
<keyword evidence="1" id="KW-0805">Transcription regulation</keyword>
<feature type="region of interest" description="Disordered" evidence="5">
    <location>
        <begin position="222"/>
        <end position="250"/>
    </location>
</feature>
<dbReference type="AlphaFoldDB" id="A0AA88QZ91"/>
<feature type="compositionally biased region" description="Polar residues" evidence="5">
    <location>
        <begin position="1"/>
        <end position="26"/>
    </location>
</feature>
<evidence type="ECO:0000313" key="8">
    <source>
        <dbReference type="Proteomes" id="UP001187471"/>
    </source>
</evidence>
<dbReference type="PANTHER" id="PTHR31719:SF179">
    <property type="entry name" value="OS08G0148400 PROTEIN"/>
    <property type="match status" value="1"/>
</dbReference>
<dbReference type="SUPFAM" id="SSF101941">
    <property type="entry name" value="NAC domain"/>
    <property type="match status" value="1"/>
</dbReference>